<dbReference type="KEGG" id="fcy:FRACYDRAFT_216970"/>
<proteinExistence type="predicted"/>
<name>A0A1E7FNX1_9STRA</name>
<dbReference type="Proteomes" id="UP000095751">
    <property type="component" value="Unassembled WGS sequence"/>
</dbReference>
<dbReference type="EMBL" id="KV784355">
    <property type="protein sequence ID" value="OEU19836.1"/>
    <property type="molecule type" value="Genomic_DNA"/>
</dbReference>
<evidence type="ECO:0000313" key="1">
    <source>
        <dbReference type="EMBL" id="OEU19836.1"/>
    </source>
</evidence>
<sequence length="213" mass="23686">MSTTQLVPQTQVVQAFVPQPLFAPSHTQPKLFRKQQSTQMKENILDRFTSPKIEDPVLPLTEAGIAQIVAPTIQLFWLTSLRSPLPSWTTPLYDITFLPRGYLLAPTLIHGAGLACCWLLGSLAARGFEREAYEGDLKTVLSSTARAGAFATGLLILCTQVDLYHDMGGYVQIGDSAENDLRIYRALVEIINDVFFEAITLLSWRAFRSKVDN</sequence>
<dbReference type="InParanoid" id="A0A1E7FNX1"/>
<evidence type="ECO:0000313" key="2">
    <source>
        <dbReference type="Proteomes" id="UP000095751"/>
    </source>
</evidence>
<organism evidence="1 2">
    <name type="scientific">Fragilariopsis cylindrus CCMP1102</name>
    <dbReference type="NCBI Taxonomy" id="635003"/>
    <lineage>
        <taxon>Eukaryota</taxon>
        <taxon>Sar</taxon>
        <taxon>Stramenopiles</taxon>
        <taxon>Ochrophyta</taxon>
        <taxon>Bacillariophyta</taxon>
        <taxon>Bacillariophyceae</taxon>
        <taxon>Bacillariophycidae</taxon>
        <taxon>Bacillariales</taxon>
        <taxon>Bacillariaceae</taxon>
        <taxon>Fragilariopsis</taxon>
    </lineage>
</organism>
<dbReference type="AlphaFoldDB" id="A0A1E7FNX1"/>
<accession>A0A1E7FNX1</accession>
<keyword evidence="2" id="KW-1185">Reference proteome</keyword>
<reference evidence="1 2" key="1">
    <citation type="submission" date="2016-09" db="EMBL/GenBank/DDBJ databases">
        <title>Extensive genetic diversity and differential bi-allelic expression allows diatom success in the polar Southern Ocean.</title>
        <authorList>
            <consortium name="DOE Joint Genome Institute"/>
            <person name="Mock T."/>
            <person name="Otillar R.P."/>
            <person name="Strauss J."/>
            <person name="Dupont C."/>
            <person name="Frickenhaus S."/>
            <person name="Maumus F."/>
            <person name="Mcmullan M."/>
            <person name="Sanges R."/>
            <person name="Schmutz J."/>
            <person name="Toseland A."/>
            <person name="Valas R."/>
            <person name="Veluchamy A."/>
            <person name="Ward B.J."/>
            <person name="Allen A."/>
            <person name="Barry K."/>
            <person name="Falciatore A."/>
            <person name="Ferrante M."/>
            <person name="Fortunato A.E."/>
            <person name="Gloeckner G."/>
            <person name="Gruber A."/>
            <person name="Hipkin R."/>
            <person name="Janech M."/>
            <person name="Kroth P."/>
            <person name="Leese F."/>
            <person name="Lindquist E."/>
            <person name="Lyon B.R."/>
            <person name="Martin J."/>
            <person name="Mayer C."/>
            <person name="Parker M."/>
            <person name="Quesneville H."/>
            <person name="Raymond J."/>
            <person name="Uhlig C."/>
            <person name="Valentin K.U."/>
            <person name="Worden A.Z."/>
            <person name="Armbrust E.V."/>
            <person name="Bowler C."/>
            <person name="Green B."/>
            <person name="Moulton V."/>
            <person name="Van Oosterhout C."/>
            <person name="Grigoriev I."/>
        </authorList>
    </citation>
    <scope>NUCLEOTIDE SEQUENCE [LARGE SCALE GENOMIC DNA]</scope>
    <source>
        <strain evidence="1 2">CCMP1102</strain>
    </source>
</reference>
<dbReference type="OrthoDB" id="497908at2759"/>
<protein>
    <submittedName>
        <fullName evidence="1">Uncharacterized protein</fullName>
    </submittedName>
</protein>
<gene>
    <name evidence="1" type="ORF">FRACYDRAFT_216970</name>
</gene>